<dbReference type="AlphaFoldDB" id="A0A932I188"/>
<organism evidence="6 7">
    <name type="scientific">Tectimicrobiota bacterium</name>
    <dbReference type="NCBI Taxonomy" id="2528274"/>
    <lineage>
        <taxon>Bacteria</taxon>
        <taxon>Pseudomonadati</taxon>
        <taxon>Nitrospinota/Tectimicrobiota group</taxon>
        <taxon>Candidatus Tectimicrobiota</taxon>
    </lineage>
</organism>
<comment type="similarity">
    <text evidence="2">Belongs to the bacterial solute-binding protein SsuA/TauA family.</text>
</comment>
<comment type="caution">
    <text evidence="6">The sequence shown here is derived from an EMBL/GenBank/DDBJ whole genome shotgun (WGS) entry which is preliminary data.</text>
</comment>
<evidence type="ECO:0000256" key="4">
    <source>
        <dbReference type="SAM" id="SignalP"/>
    </source>
</evidence>
<dbReference type="Proteomes" id="UP000782312">
    <property type="component" value="Unassembled WGS sequence"/>
</dbReference>
<accession>A0A932I188</accession>
<evidence type="ECO:0000256" key="3">
    <source>
        <dbReference type="ARBA" id="ARBA00022729"/>
    </source>
</evidence>
<feature type="chain" id="PRO_5037895433" evidence="4">
    <location>
        <begin position="27"/>
        <end position="341"/>
    </location>
</feature>
<dbReference type="InterPro" id="IPR015168">
    <property type="entry name" value="SsuA/THI5"/>
</dbReference>
<evidence type="ECO:0000259" key="5">
    <source>
        <dbReference type="Pfam" id="PF09084"/>
    </source>
</evidence>
<protein>
    <submittedName>
        <fullName evidence="6">ABC transporter substrate-binding protein</fullName>
    </submittedName>
</protein>
<sequence length="341" mass="37247">MKRCAFWMAAAFLAALLGPASQPAWAAKIVVAMPTSPPNVIHLPVLYAIDKGIYKKHGIEVEVKYFRGGVAVQRAAVSAQSGVDAGNIPGALAMSGIAGGSGHKFFHSFAHLNEAQAATAPDIDTPAKLKGRMIGIEGRGGYSHLGILRVLEMAGLKDEDVKYIVTAPPARVPYLVEGKADAVVIHVEQVFMARQKKPDIKVIANLWKADPLQLYAAMTASEEKLKSRKNEFVAFAASLMEATRAIYKDKAGLRQTAIKHSFPAFKKNPEIFDQTYDILVKERLWTVNNGMPRKVMEATNELNVRLKKYKGAPPKYEDMMAFDVMEAALKKVGEAAPNNEK</sequence>
<dbReference type="SUPFAM" id="SSF53850">
    <property type="entry name" value="Periplasmic binding protein-like II"/>
    <property type="match status" value="1"/>
</dbReference>
<gene>
    <name evidence="6" type="ORF">HYZ11_18030</name>
</gene>
<dbReference type="PANTHER" id="PTHR30024:SF47">
    <property type="entry name" value="TAURINE-BINDING PERIPLASMIC PROTEIN"/>
    <property type="match status" value="1"/>
</dbReference>
<dbReference type="Gene3D" id="3.40.190.10">
    <property type="entry name" value="Periplasmic binding protein-like II"/>
    <property type="match status" value="2"/>
</dbReference>
<feature type="signal peptide" evidence="4">
    <location>
        <begin position="1"/>
        <end position="26"/>
    </location>
</feature>
<comment type="subcellular location">
    <subcellularLocation>
        <location evidence="1">Periplasm</location>
    </subcellularLocation>
</comment>
<name>A0A932I188_UNCTE</name>
<evidence type="ECO:0000256" key="1">
    <source>
        <dbReference type="ARBA" id="ARBA00004418"/>
    </source>
</evidence>
<proteinExistence type="inferred from homology"/>
<keyword evidence="3 4" id="KW-0732">Signal</keyword>
<dbReference type="Pfam" id="PF09084">
    <property type="entry name" value="NMT1"/>
    <property type="match status" value="1"/>
</dbReference>
<reference evidence="6" key="1">
    <citation type="submission" date="2020-07" db="EMBL/GenBank/DDBJ databases">
        <title>Huge and variable diversity of episymbiotic CPR bacteria and DPANN archaea in groundwater ecosystems.</title>
        <authorList>
            <person name="He C.Y."/>
            <person name="Keren R."/>
            <person name="Whittaker M."/>
            <person name="Farag I.F."/>
            <person name="Doudna J."/>
            <person name="Cate J.H.D."/>
            <person name="Banfield J.F."/>
        </authorList>
    </citation>
    <scope>NUCLEOTIDE SEQUENCE</scope>
    <source>
        <strain evidence="6">NC_groundwater_763_Ag_S-0.2um_68_21</strain>
    </source>
</reference>
<evidence type="ECO:0000313" key="6">
    <source>
        <dbReference type="EMBL" id="MBI3129510.1"/>
    </source>
</evidence>
<feature type="domain" description="SsuA/THI5-like" evidence="5">
    <location>
        <begin position="41"/>
        <end position="248"/>
    </location>
</feature>
<dbReference type="PANTHER" id="PTHR30024">
    <property type="entry name" value="ALIPHATIC SULFONATES-BINDING PROTEIN-RELATED"/>
    <property type="match status" value="1"/>
</dbReference>
<dbReference type="EMBL" id="JACPUR010000041">
    <property type="protein sequence ID" value="MBI3129510.1"/>
    <property type="molecule type" value="Genomic_DNA"/>
</dbReference>
<evidence type="ECO:0000313" key="7">
    <source>
        <dbReference type="Proteomes" id="UP000782312"/>
    </source>
</evidence>
<evidence type="ECO:0000256" key="2">
    <source>
        <dbReference type="ARBA" id="ARBA00010742"/>
    </source>
</evidence>
<dbReference type="GO" id="GO:0042597">
    <property type="term" value="C:periplasmic space"/>
    <property type="evidence" value="ECO:0007669"/>
    <property type="project" value="UniProtKB-SubCell"/>
</dbReference>